<dbReference type="Proteomes" id="UP000249590">
    <property type="component" value="Unassembled WGS sequence"/>
</dbReference>
<feature type="transmembrane region" description="Helical" evidence="1">
    <location>
        <begin position="247"/>
        <end position="264"/>
    </location>
</feature>
<dbReference type="PANTHER" id="PTHR38457:SF1">
    <property type="entry name" value="REGULATOR ABRB-RELATED"/>
    <property type="match status" value="1"/>
</dbReference>
<reference evidence="2 3" key="1">
    <citation type="submission" date="2018-05" db="EMBL/GenBank/DDBJ databases">
        <title>Acuticoccus sediminis sp. nov., isolated from deep-sea sediment of Indian Ocean.</title>
        <authorList>
            <person name="Liu X."/>
            <person name="Lai Q."/>
            <person name="Du Y."/>
            <person name="Sun F."/>
            <person name="Zhang X."/>
            <person name="Wang S."/>
            <person name="Shao Z."/>
        </authorList>
    </citation>
    <scope>NUCLEOTIDE SEQUENCE [LARGE SCALE GENOMIC DNA]</scope>
    <source>
        <strain evidence="2 3">PTG4-2</strain>
    </source>
</reference>
<accession>A0A8B2NKJ4</accession>
<dbReference type="PIRSF" id="PIRSF038991">
    <property type="entry name" value="Protein_AbrB"/>
    <property type="match status" value="1"/>
</dbReference>
<feature type="transmembrane region" description="Helical" evidence="1">
    <location>
        <begin position="224"/>
        <end position="241"/>
    </location>
</feature>
<dbReference type="PANTHER" id="PTHR38457">
    <property type="entry name" value="REGULATOR ABRB-RELATED"/>
    <property type="match status" value="1"/>
</dbReference>
<feature type="transmembrane region" description="Helical" evidence="1">
    <location>
        <begin position="49"/>
        <end position="69"/>
    </location>
</feature>
<dbReference type="InterPro" id="IPR017516">
    <property type="entry name" value="AbrB_dup"/>
</dbReference>
<dbReference type="Pfam" id="PF05145">
    <property type="entry name" value="AbrB"/>
    <property type="match status" value="1"/>
</dbReference>
<keyword evidence="1" id="KW-1133">Transmembrane helix</keyword>
<name>A0A8B2NKJ4_9HYPH</name>
<proteinExistence type="predicted"/>
<evidence type="ECO:0008006" key="4">
    <source>
        <dbReference type="Google" id="ProtNLM"/>
    </source>
</evidence>
<keyword evidence="1" id="KW-0472">Membrane</keyword>
<keyword evidence="1" id="KW-0812">Transmembrane</keyword>
<dbReference type="GO" id="GO:0010468">
    <property type="term" value="P:regulation of gene expression"/>
    <property type="evidence" value="ECO:0007669"/>
    <property type="project" value="InterPro"/>
</dbReference>
<gene>
    <name evidence="2" type="ORF">DLJ53_20060</name>
</gene>
<dbReference type="EMBL" id="QHHQ01000004">
    <property type="protein sequence ID" value="RAI00026.1"/>
    <property type="molecule type" value="Genomic_DNA"/>
</dbReference>
<feature type="transmembrane region" description="Helical" evidence="1">
    <location>
        <begin position="162"/>
        <end position="180"/>
    </location>
</feature>
<organism evidence="2 3">
    <name type="scientific">Acuticoccus sediminis</name>
    <dbReference type="NCBI Taxonomy" id="2184697"/>
    <lineage>
        <taxon>Bacteria</taxon>
        <taxon>Pseudomonadati</taxon>
        <taxon>Pseudomonadota</taxon>
        <taxon>Alphaproteobacteria</taxon>
        <taxon>Hyphomicrobiales</taxon>
        <taxon>Amorphaceae</taxon>
        <taxon>Acuticoccus</taxon>
    </lineage>
</organism>
<feature type="transmembrane region" description="Helical" evidence="1">
    <location>
        <begin position="276"/>
        <end position="297"/>
    </location>
</feature>
<keyword evidence="3" id="KW-1185">Reference proteome</keyword>
<dbReference type="InterPro" id="IPR007820">
    <property type="entry name" value="AbrB_fam"/>
</dbReference>
<comment type="caution">
    <text evidence="2">The sequence shown here is derived from an EMBL/GenBank/DDBJ whole genome shotgun (WGS) entry which is preliminary data.</text>
</comment>
<feature type="transmembrane region" description="Helical" evidence="1">
    <location>
        <begin position="104"/>
        <end position="127"/>
    </location>
</feature>
<feature type="transmembrane region" description="Helical" evidence="1">
    <location>
        <begin position="25"/>
        <end position="42"/>
    </location>
</feature>
<evidence type="ECO:0000313" key="2">
    <source>
        <dbReference type="EMBL" id="RAI00026.1"/>
    </source>
</evidence>
<evidence type="ECO:0000256" key="1">
    <source>
        <dbReference type="SAM" id="Phobius"/>
    </source>
</evidence>
<feature type="transmembrane region" description="Helical" evidence="1">
    <location>
        <begin position="200"/>
        <end position="217"/>
    </location>
</feature>
<evidence type="ECO:0000313" key="3">
    <source>
        <dbReference type="Proteomes" id="UP000249590"/>
    </source>
</evidence>
<dbReference type="GO" id="GO:0016020">
    <property type="term" value="C:membrane"/>
    <property type="evidence" value="ECO:0007669"/>
    <property type="project" value="InterPro"/>
</dbReference>
<dbReference type="AlphaFoldDB" id="A0A8B2NKJ4"/>
<protein>
    <recommendedName>
        <fullName evidence="4">Ammonia monooxygenase</fullName>
    </recommendedName>
</protein>
<dbReference type="NCBIfam" id="TIGR03082">
    <property type="entry name" value="Gneg_AbrB_dup"/>
    <property type="match status" value="1"/>
</dbReference>
<sequence length="368" mass="37673">MPPSHDESTGPAPDIVAPTFNARRVALTLLAIGIGALGAFLFNTIGMPAAFLTGSAAAVAIAILVGLPIDLPNPVRAGSFSVLGTVMGSSISPEALQQLATAPIALVGLVMVIAGTTAASAAMLCWLGGWDRLSALCGSIPGNLPLVLAVSTDGGARMDRVVMAQSLRLFILVAIIPFALGGSEQGGLHMAPPDTTAFDVVFTLALTAVAVFVAYKIRIPAPALMGPLIIGAAMSITGLARVAIPDWMAAFALIMLGASVALRFRGVERDGLMRMFLASLAGFVAAALTSLAVATVFAEVLGRPLGTVFLAYAPGGIDTMIALSFLLNYDVAFVALIHTARMILLSLSLPPIVSALGRRWRSESSVGG</sequence>